<gene>
    <name evidence="2" type="ORF">GPM918_LOCUS3568</name>
    <name evidence="3" type="ORF">SRO942_LOCUS3568</name>
</gene>
<feature type="region of interest" description="Disordered" evidence="1">
    <location>
        <begin position="405"/>
        <end position="461"/>
    </location>
</feature>
<accession>A0A813T174</accession>
<sequence length="556" mass="64801">MISSENKTVKSISPTSSKKYNWSRIRINRRKQQQQSIMLYSPTVTITCQKLLCPEQQQQIILPDLITDIYKEQKRQSSIQSVAGMLRKVGDELDDRLQKFGIGIGIGIGIHNHRRSSLHVYKCLRKMQQRYLLRNSSRSSNRVINSRVSKPFLTEKKPQKRQQTRTRRTNNKVHHTNVGANTLAAPVHELISHVKLPEKLAIAATEHKKRQRHSLRLTEKQQNHPTVGISPFRKVQTSLPSSRETIKSISIIEVPRWRLLSPHDAESQQGSESDVEEEDNIIERHHKNMLEEQKDRKLYERWVRNQRALRKIQCRRTHTQSLAEQTRQKLIRQLEKEEKIFVNDKICSKLAKYTLVFEHNVENILSPNYHLIDWKRFQSILTPDDLNTELDVMIRNLKAVRLTTRLPKSTPPIGNKRRPPIRERLNEKAKEQQSLTPKKTRNERRTTITRTRSISPRSSENITSIITVQNPQLISSSQKFDRSNVLNCPSYTNRSNISTATTNENDRPSSTKKFHFQRSKSISTGFDMSLKKRTRSNEKENCNSSAGSHSYRTRQT</sequence>
<dbReference type="OrthoDB" id="10048180at2759"/>
<feature type="compositionally biased region" description="Basic residues" evidence="1">
    <location>
        <begin position="158"/>
        <end position="171"/>
    </location>
</feature>
<organism evidence="2 4">
    <name type="scientific">Didymodactylos carnosus</name>
    <dbReference type="NCBI Taxonomy" id="1234261"/>
    <lineage>
        <taxon>Eukaryota</taxon>
        <taxon>Metazoa</taxon>
        <taxon>Spiralia</taxon>
        <taxon>Gnathifera</taxon>
        <taxon>Rotifera</taxon>
        <taxon>Eurotatoria</taxon>
        <taxon>Bdelloidea</taxon>
        <taxon>Philodinida</taxon>
        <taxon>Philodinidae</taxon>
        <taxon>Didymodactylos</taxon>
    </lineage>
</organism>
<evidence type="ECO:0000313" key="2">
    <source>
        <dbReference type="EMBL" id="CAF0802058.1"/>
    </source>
</evidence>
<comment type="caution">
    <text evidence="2">The sequence shown here is derived from an EMBL/GenBank/DDBJ whole genome shotgun (WGS) entry which is preliminary data.</text>
</comment>
<proteinExistence type="predicted"/>
<reference evidence="2" key="1">
    <citation type="submission" date="2021-02" db="EMBL/GenBank/DDBJ databases">
        <authorList>
            <person name="Nowell W R."/>
        </authorList>
    </citation>
    <scope>NUCLEOTIDE SEQUENCE</scope>
</reference>
<dbReference type="Proteomes" id="UP000663829">
    <property type="component" value="Unassembled WGS sequence"/>
</dbReference>
<evidence type="ECO:0000313" key="4">
    <source>
        <dbReference type="Proteomes" id="UP000663829"/>
    </source>
</evidence>
<feature type="region of interest" description="Disordered" evidence="1">
    <location>
        <begin position="530"/>
        <end position="556"/>
    </location>
</feature>
<dbReference type="Proteomes" id="UP000681722">
    <property type="component" value="Unassembled WGS sequence"/>
</dbReference>
<feature type="region of interest" description="Disordered" evidence="1">
    <location>
        <begin position="496"/>
        <end position="517"/>
    </location>
</feature>
<name>A0A813T174_9BILA</name>
<evidence type="ECO:0000256" key="1">
    <source>
        <dbReference type="SAM" id="MobiDB-lite"/>
    </source>
</evidence>
<dbReference type="EMBL" id="CAJOBC010000445">
    <property type="protein sequence ID" value="CAF3587146.1"/>
    <property type="molecule type" value="Genomic_DNA"/>
</dbReference>
<protein>
    <submittedName>
        <fullName evidence="2">Uncharacterized protein</fullName>
    </submittedName>
</protein>
<dbReference type="AlphaFoldDB" id="A0A813T174"/>
<evidence type="ECO:0000313" key="3">
    <source>
        <dbReference type="EMBL" id="CAF3587146.1"/>
    </source>
</evidence>
<feature type="non-terminal residue" evidence="2">
    <location>
        <position position="1"/>
    </location>
</feature>
<feature type="region of interest" description="Disordered" evidence="1">
    <location>
        <begin position="148"/>
        <end position="171"/>
    </location>
</feature>
<feature type="compositionally biased region" description="Basic and acidic residues" evidence="1">
    <location>
        <begin position="420"/>
        <end position="431"/>
    </location>
</feature>
<feature type="compositionally biased region" description="Low complexity" evidence="1">
    <location>
        <begin position="448"/>
        <end position="459"/>
    </location>
</feature>
<keyword evidence="4" id="KW-1185">Reference proteome</keyword>
<dbReference type="EMBL" id="CAJNOQ010000445">
    <property type="protein sequence ID" value="CAF0802058.1"/>
    <property type="molecule type" value="Genomic_DNA"/>
</dbReference>